<evidence type="ECO:0000313" key="3">
    <source>
        <dbReference type="Proteomes" id="UP000479000"/>
    </source>
</evidence>
<dbReference type="OrthoDB" id="7615550at2759"/>
<evidence type="ECO:0000313" key="2">
    <source>
        <dbReference type="EMBL" id="CAA9998831.1"/>
    </source>
</evidence>
<evidence type="ECO:0000256" key="1">
    <source>
        <dbReference type="SAM" id="MobiDB-lite"/>
    </source>
</evidence>
<accession>A0A6H5G7M5</accession>
<feature type="compositionally biased region" description="Acidic residues" evidence="1">
    <location>
        <begin position="17"/>
        <end position="30"/>
    </location>
</feature>
<dbReference type="Proteomes" id="UP000479000">
    <property type="component" value="Unassembled WGS sequence"/>
</dbReference>
<sequence length="144" mass="15709">AFLLREEVDPTASQEEISPDDEAVQDDPSEDTPLKAGEKPNDNDEFVKLKNEKNSDIGLQKITNGNITDQSALKSSRTGQKDVAVVLQDVRASWVPDRMVPTLMNLTLSIKSGELIGLIGSVGSGKVSLFKLNVFSGMYHYSVK</sequence>
<name>A0A6H5G7M5_9HEMI</name>
<keyword evidence="3" id="KW-1185">Reference proteome</keyword>
<dbReference type="AlphaFoldDB" id="A0A6H5G7M5"/>
<feature type="region of interest" description="Disordered" evidence="1">
    <location>
        <begin position="1"/>
        <end position="46"/>
    </location>
</feature>
<dbReference type="InterPro" id="IPR027417">
    <property type="entry name" value="P-loop_NTPase"/>
</dbReference>
<proteinExistence type="predicted"/>
<feature type="compositionally biased region" description="Basic and acidic residues" evidence="1">
    <location>
        <begin position="32"/>
        <end position="46"/>
    </location>
</feature>
<reference evidence="2 3" key="1">
    <citation type="submission" date="2020-02" db="EMBL/GenBank/DDBJ databases">
        <authorList>
            <person name="Ferguson B K."/>
        </authorList>
    </citation>
    <scope>NUCLEOTIDE SEQUENCE [LARGE SCALE GENOMIC DNA]</scope>
</reference>
<gene>
    <name evidence="2" type="ORF">NTEN_LOCUS5114</name>
</gene>
<dbReference type="Gene3D" id="3.40.50.300">
    <property type="entry name" value="P-loop containing nucleotide triphosphate hydrolases"/>
    <property type="match status" value="1"/>
</dbReference>
<protein>
    <recommendedName>
        <fullName evidence="4">ABC transporter domain-containing protein</fullName>
    </recommendedName>
</protein>
<organism evidence="2 3">
    <name type="scientific">Nesidiocoris tenuis</name>
    <dbReference type="NCBI Taxonomy" id="355587"/>
    <lineage>
        <taxon>Eukaryota</taxon>
        <taxon>Metazoa</taxon>
        <taxon>Ecdysozoa</taxon>
        <taxon>Arthropoda</taxon>
        <taxon>Hexapoda</taxon>
        <taxon>Insecta</taxon>
        <taxon>Pterygota</taxon>
        <taxon>Neoptera</taxon>
        <taxon>Paraneoptera</taxon>
        <taxon>Hemiptera</taxon>
        <taxon>Heteroptera</taxon>
        <taxon>Panheteroptera</taxon>
        <taxon>Cimicomorpha</taxon>
        <taxon>Miridae</taxon>
        <taxon>Dicyphina</taxon>
        <taxon>Nesidiocoris</taxon>
    </lineage>
</organism>
<evidence type="ECO:0008006" key="4">
    <source>
        <dbReference type="Google" id="ProtNLM"/>
    </source>
</evidence>
<dbReference type="EMBL" id="CADCXU010007349">
    <property type="protein sequence ID" value="CAA9998831.1"/>
    <property type="molecule type" value="Genomic_DNA"/>
</dbReference>
<dbReference type="SUPFAM" id="SSF52540">
    <property type="entry name" value="P-loop containing nucleoside triphosphate hydrolases"/>
    <property type="match status" value="1"/>
</dbReference>
<feature type="non-terminal residue" evidence="2">
    <location>
        <position position="1"/>
    </location>
</feature>